<keyword evidence="2" id="KW-0489">Methyltransferase</keyword>
<dbReference type="PANTHER" id="PTHR42912">
    <property type="entry name" value="METHYLTRANSFERASE"/>
    <property type="match status" value="1"/>
</dbReference>
<evidence type="ECO:0000313" key="2">
    <source>
        <dbReference type="EMBL" id="ABV94445.1"/>
    </source>
</evidence>
<evidence type="ECO:0000259" key="1">
    <source>
        <dbReference type="Pfam" id="PF08241"/>
    </source>
</evidence>
<gene>
    <name evidence="2" type="ordered locus">Dshi_2712</name>
</gene>
<keyword evidence="2" id="KW-0808">Transferase</keyword>
<sequence length="226" mass="24782">MRPEQVETAYARWAPIYDWSFGKLTSVARRRTMEYVSGRDGSVLEVGVGTGLSLGLYPEGRPVTGIDYSADMLARAQDKAAQGNLPVTPELHRMDARDMDFPDDHFDTVLAMHVLSVVPEPHRVMAEMTRVCRPGGEIVVANHFARETGLLHLAERAISSIPGTVGWHSDFEREIVTEAPGLRVAHYEPLPPLGVMTLVVLEKPVPEVKLPEASPRAAEAVAEPIA</sequence>
<dbReference type="Proteomes" id="UP000006833">
    <property type="component" value="Chromosome"/>
</dbReference>
<dbReference type="eggNOG" id="COG2226">
    <property type="taxonomic scope" value="Bacteria"/>
</dbReference>
<dbReference type="EMBL" id="CP000830">
    <property type="protein sequence ID" value="ABV94445.1"/>
    <property type="molecule type" value="Genomic_DNA"/>
</dbReference>
<dbReference type="PANTHER" id="PTHR42912:SF93">
    <property type="entry name" value="N6-ADENOSINE-METHYLTRANSFERASE TMT1A"/>
    <property type="match status" value="1"/>
</dbReference>
<dbReference type="GO" id="GO:0004608">
    <property type="term" value="F:phosphatidylethanolamine N-methyltransferase activity"/>
    <property type="evidence" value="ECO:0007669"/>
    <property type="project" value="UniProtKB-EC"/>
</dbReference>
<dbReference type="InterPro" id="IPR050508">
    <property type="entry name" value="Methyltransf_Superfamily"/>
</dbReference>
<dbReference type="KEGG" id="dsh:Dshi_2712"/>
<keyword evidence="3" id="KW-1185">Reference proteome</keyword>
<reference evidence="3" key="1">
    <citation type="journal article" date="2010" name="ISME J.">
        <title>The complete genome sequence of the algal symbiont Dinoroseobacter shibae: a hitchhiker's guide to life in the sea.</title>
        <authorList>
            <person name="Wagner-Dobler I."/>
            <person name="Ballhausen B."/>
            <person name="Berger M."/>
            <person name="Brinkhoff T."/>
            <person name="Buchholz I."/>
            <person name="Bunk B."/>
            <person name="Cypionka H."/>
            <person name="Daniel R."/>
            <person name="Drepper T."/>
            <person name="Gerdts G."/>
            <person name="Hahnke S."/>
            <person name="Han C."/>
            <person name="Jahn D."/>
            <person name="Kalhoefer D."/>
            <person name="Kiss H."/>
            <person name="Klenk H.P."/>
            <person name="Kyrpides N."/>
            <person name="Liebl W."/>
            <person name="Liesegang H."/>
            <person name="Meincke L."/>
            <person name="Pati A."/>
            <person name="Petersen J."/>
            <person name="Piekarski T."/>
            <person name="Pommerenke C."/>
            <person name="Pradella S."/>
            <person name="Pukall R."/>
            <person name="Rabus R."/>
            <person name="Stackebrandt E."/>
            <person name="Thole S."/>
            <person name="Thompson L."/>
            <person name="Tielen P."/>
            <person name="Tomasch J."/>
            <person name="von Jan M."/>
            <person name="Wanphrut N."/>
            <person name="Wichels A."/>
            <person name="Zech H."/>
            <person name="Simon M."/>
        </authorList>
    </citation>
    <scope>NUCLEOTIDE SEQUENCE [LARGE SCALE GENOMIC DNA]</scope>
    <source>
        <strain evidence="3">DSM 16493 / NCIMB 14021 / DFL 12</strain>
    </source>
</reference>
<dbReference type="SUPFAM" id="SSF53335">
    <property type="entry name" value="S-adenosyl-L-methionine-dependent methyltransferases"/>
    <property type="match status" value="1"/>
</dbReference>
<feature type="domain" description="Methyltransferase type 11" evidence="1">
    <location>
        <begin position="44"/>
        <end position="140"/>
    </location>
</feature>
<proteinExistence type="predicted"/>
<evidence type="ECO:0000313" key="3">
    <source>
        <dbReference type="Proteomes" id="UP000006833"/>
    </source>
</evidence>
<organism evidence="2 3">
    <name type="scientific">Dinoroseobacter shibae (strain DSM 16493 / NCIMB 14021 / DFL 12)</name>
    <dbReference type="NCBI Taxonomy" id="398580"/>
    <lineage>
        <taxon>Bacteria</taxon>
        <taxon>Pseudomonadati</taxon>
        <taxon>Pseudomonadota</taxon>
        <taxon>Alphaproteobacteria</taxon>
        <taxon>Rhodobacterales</taxon>
        <taxon>Roseobacteraceae</taxon>
        <taxon>Dinoroseobacter</taxon>
    </lineage>
</organism>
<dbReference type="GO" id="GO:0032259">
    <property type="term" value="P:methylation"/>
    <property type="evidence" value="ECO:0007669"/>
    <property type="project" value="UniProtKB-KW"/>
</dbReference>
<accession>A8LIK4</accession>
<dbReference type="HOGENOM" id="CLU_037990_7_0_5"/>
<dbReference type="CDD" id="cd02440">
    <property type="entry name" value="AdoMet_MTases"/>
    <property type="match status" value="1"/>
</dbReference>
<dbReference type="Gene3D" id="3.40.50.150">
    <property type="entry name" value="Vaccinia Virus protein VP39"/>
    <property type="match status" value="1"/>
</dbReference>
<dbReference type="RefSeq" id="WP_012179373.1">
    <property type="nucleotide sequence ID" value="NC_009952.1"/>
</dbReference>
<dbReference type="AlphaFoldDB" id="A8LIK4"/>
<dbReference type="InterPro" id="IPR029063">
    <property type="entry name" value="SAM-dependent_MTases_sf"/>
</dbReference>
<name>A8LIK4_DINSH</name>
<protein>
    <submittedName>
        <fullName evidence="2">Putative phosphatidylethanolamine N-methyltransferase</fullName>
        <ecNumber evidence="2">2.1.1.17</ecNumber>
    </submittedName>
</protein>
<dbReference type="EC" id="2.1.1.17" evidence="2"/>
<dbReference type="InterPro" id="IPR013216">
    <property type="entry name" value="Methyltransf_11"/>
</dbReference>
<dbReference type="STRING" id="398580.Dshi_2712"/>
<dbReference type="Pfam" id="PF08241">
    <property type="entry name" value="Methyltransf_11"/>
    <property type="match status" value="1"/>
</dbReference>
<dbReference type="OrthoDB" id="8153637at2"/>